<feature type="signal peptide" evidence="1">
    <location>
        <begin position="1"/>
        <end position="21"/>
    </location>
</feature>
<dbReference type="PANTHER" id="PTHR16320:SF1">
    <property type="entry name" value="SPHINGOMYELINASE DDB_G0288017"/>
    <property type="match status" value="1"/>
</dbReference>
<dbReference type="GO" id="GO:0004519">
    <property type="term" value="F:endonuclease activity"/>
    <property type="evidence" value="ECO:0007669"/>
    <property type="project" value="UniProtKB-KW"/>
</dbReference>
<keyword evidence="4" id="KW-1185">Reference proteome</keyword>
<dbReference type="InterPro" id="IPR036691">
    <property type="entry name" value="Endo/exonu/phosph_ase_sf"/>
</dbReference>
<dbReference type="PROSITE" id="PS51752">
    <property type="entry name" value="JACALIN_LECTIN"/>
    <property type="match status" value="1"/>
</dbReference>
<organism evidence="3 4">
    <name type="scientific">Saccharothrix texasensis</name>
    <dbReference type="NCBI Taxonomy" id="103734"/>
    <lineage>
        <taxon>Bacteria</taxon>
        <taxon>Bacillati</taxon>
        <taxon>Actinomycetota</taxon>
        <taxon>Actinomycetes</taxon>
        <taxon>Pseudonocardiales</taxon>
        <taxon>Pseudonocardiaceae</taxon>
        <taxon>Saccharothrix</taxon>
    </lineage>
</organism>
<dbReference type="AlphaFoldDB" id="A0A3N1H4W9"/>
<gene>
    <name evidence="3" type="ORF">EDD40_2872</name>
</gene>
<evidence type="ECO:0000256" key="1">
    <source>
        <dbReference type="SAM" id="SignalP"/>
    </source>
</evidence>
<feature type="chain" id="PRO_5017959451" evidence="1">
    <location>
        <begin position="22"/>
        <end position="441"/>
    </location>
</feature>
<evidence type="ECO:0000313" key="4">
    <source>
        <dbReference type="Proteomes" id="UP000268727"/>
    </source>
</evidence>
<dbReference type="InterPro" id="IPR038772">
    <property type="entry name" value="Sph/SMPD2-like"/>
</dbReference>
<proteinExistence type="predicted"/>
<dbReference type="Pfam" id="PF01419">
    <property type="entry name" value="Jacalin"/>
    <property type="match status" value="1"/>
</dbReference>
<evidence type="ECO:0000259" key="2">
    <source>
        <dbReference type="PROSITE" id="PS51752"/>
    </source>
</evidence>
<keyword evidence="3" id="KW-0378">Hydrolase</keyword>
<dbReference type="CDD" id="cd09615">
    <property type="entry name" value="Jacalin_EEP"/>
    <property type="match status" value="1"/>
</dbReference>
<accession>A0A3N1H4W9</accession>
<dbReference type="GO" id="GO:0004527">
    <property type="term" value="F:exonuclease activity"/>
    <property type="evidence" value="ECO:0007669"/>
    <property type="project" value="UniProtKB-KW"/>
</dbReference>
<dbReference type="Proteomes" id="UP000268727">
    <property type="component" value="Unassembled WGS sequence"/>
</dbReference>
<dbReference type="GO" id="GO:0005737">
    <property type="term" value="C:cytoplasm"/>
    <property type="evidence" value="ECO:0007669"/>
    <property type="project" value="TreeGrafter"/>
</dbReference>
<dbReference type="SUPFAM" id="SSF51101">
    <property type="entry name" value="Mannose-binding lectins"/>
    <property type="match status" value="1"/>
</dbReference>
<keyword evidence="3" id="KW-0255">Endonuclease</keyword>
<comment type="caution">
    <text evidence="3">The sequence shown here is derived from an EMBL/GenBank/DDBJ whole genome shotgun (WGS) entry which is preliminary data.</text>
</comment>
<dbReference type="Gene3D" id="2.100.10.30">
    <property type="entry name" value="Jacalin-like lectin domain"/>
    <property type="match status" value="1"/>
</dbReference>
<dbReference type="InterPro" id="IPR036404">
    <property type="entry name" value="Jacalin-like_lectin_dom_sf"/>
</dbReference>
<keyword evidence="3" id="KW-0269">Exonuclease</keyword>
<dbReference type="SMART" id="SM00915">
    <property type="entry name" value="Jacalin"/>
    <property type="match status" value="1"/>
</dbReference>
<dbReference type="EMBL" id="RJKM01000001">
    <property type="protein sequence ID" value="ROP37555.1"/>
    <property type="molecule type" value="Genomic_DNA"/>
</dbReference>
<keyword evidence="3" id="KW-0540">Nuclease</keyword>
<feature type="domain" description="Jacalin-type lectin" evidence="2">
    <location>
        <begin position="301"/>
        <end position="440"/>
    </location>
</feature>
<dbReference type="SUPFAM" id="SSF56219">
    <property type="entry name" value="DNase I-like"/>
    <property type="match status" value="1"/>
</dbReference>
<name>A0A3N1H4W9_9PSEU</name>
<reference evidence="3 4" key="1">
    <citation type="submission" date="2018-11" db="EMBL/GenBank/DDBJ databases">
        <title>Sequencing the genomes of 1000 actinobacteria strains.</title>
        <authorList>
            <person name="Klenk H.-P."/>
        </authorList>
    </citation>
    <scope>NUCLEOTIDE SEQUENCE [LARGE SCALE GENOMIC DNA]</scope>
    <source>
        <strain evidence="3 4">DSM 44231</strain>
    </source>
</reference>
<dbReference type="GO" id="GO:0046856">
    <property type="term" value="P:phosphatidylinositol dephosphorylation"/>
    <property type="evidence" value="ECO:0007669"/>
    <property type="project" value="InterPro"/>
</dbReference>
<dbReference type="Gene3D" id="3.60.10.10">
    <property type="entry name" value="Endonuclease/exonuclease/phosphatase"/>
    <property type="match status" value="1"/>
</dbReference>
<dbReference type="GO" id="GO:0004767">
    <property type="term" value="F:sphingomyelin phosphodiesterase activity"/>
    <property type="evidence" value="ECO:0007669"/>
    <property type="project" value="InterPro"/>
</dbReference>
<dbReference type="PANTHER" id="PTHR16320">
    <property type="entry name" value="SPHINGOMYELINASE FAMILY MEMBER"/>
    <property type="match status" value="1"/>
</dbReference>
<dbReference type="InterPro" id="IPR001229">
    <property type="entry name" value="Jacalin-like_lectin_dom"/>
</dbReference>
<dbReference type="GO" id="GO:0016791">
    <property type="term" value="F:phosphatase activity"/>
    <property type="evidence" value="ECO:0007669"/>
    <property type="project" value="InterPro"/>
</dbReference>
<protein>
    <submittedName>
        <fullName evidence="3">Endonuclease/exonuclease/phosphatase family metal-dependent hydrolase</fullName>
    </submittedName>
</protein>
<dbReference type="Pfam" id="PF22669">
    <property type="entry name" value="Exo_endo_phos2"/>
    <property type="match status" value="1"/>
</dbReference>
<dbReference type="InterPro" id="IPR000300">
    <property type="entry name" value="IPPc"/>
</dbReference>
<keyword evidence="1" id="KW-0732">Signal</keyword>
<evidence type="ECO:0000313" key="3">
    <source>
        <dbReference type="EMBL" id="ROP37555.1"/>
    </source>
</evidence>
<sequence>MLAVLLATTGTTALTTTSASATPATATPATADTAGQFSVLTYNVAGLPEPLSGSNPATNTPLIGARVRDYAVVNVQEDFNYHAALYAADNHPHRTPTSGGVPFGDGLNTLSAYPYSDFARVKWDRCNGTDCLTPKGFTFARLHLAEGVRVDLYNVHANAGSTDADLAARRANITQLSQYVALNSAGNAVIIMGDTNTRYTRAGDNIRDLVRANGLTDAWVERVRGGVEPALGSPALVCDPANVTEACEVVDKVFYRDNAHVDLTATSYRNDHASFLDPDGEPLSDHYPHTVGFSWRLADHLRLSEESGGPHGTPFTDVEAVRPGTTVRSVTLSGGARLDRVGVTLTDGAALAHGGTGGTPTALALQPGEHLVEATLTRGQRDGRTRIFSVRITTDLGRTVAAGTPTADQVTVTAPAGWHIAGFTGRAGSEVDKLGVIYTPV</sequence>